<dbReference type="Gene3D" id="2.60.40.10">
    <property type="entry name" value="Immunoglobulins"/>
    <property type="match status" value="2"/>
</dbReference>
<dbReference type="InterPro" id="IPR003961">
    <property type="entry name" value="FN3_dom"/>
</dbReference>
<dbReference type="Pfam" id="PF01108">
    <property type="entry name" value="Tissue_fac"/>
    <property type="match status" value="1"/>
</dbReference>
<evidence type="ECO:0000313" key="5">
    <source>
        <dbReference type="Proteomes" id="UP001501920"/>
    </source>
</evidence>
<reference evidence="4" key="2">
    <citation type="submission" date="2025-08" db="UniProtKB">
        <authorList>
            <consortium name="Ensembl"/>
        </authorList>
    </citation>
    <scope>IDENTIFICATION</scope>
</reference>
<sequence>MLFLVIVPLPQPQNVTVVSNNFDTVLHWSPGVGHSKLIKKCMIILLDDATNTLLFAFVFDSAYLGPPSVTLAGCGNCFNISISLPDRVSSNESLRFYKGIRFDIHWKKAGDEKQHSKKLSIYTHALLNLEQGGKYCVRAKPRHNVNKNAQVSDWICDFTSTVQKRGVSFIPAFVTSVAGWTAGFVLIGLGLLIFTASLAYAGFLCKLKRSLPKTLRLRFLYSGSDRDQR</sequence>
<protein>
    <recommendedName>
        <fullName evidence="6">Fibronectin type-III domain-containing protein</fullName>
    </recommendedName>
</protein>
<evidence type="ECO:0000256" key="1">
    <source>
        <dbReference type="SAM" id="Phobius"/>
    </source>
</evidence>
<proteinExistence type="predicted"/>
<dbReference type="SUPFAM" id="SSF49265">
    <property type="entry name" value="Fibronectin type III"/>
    <property type="match status" value="2"/>
</dbReference>
<keyword evidence="1" id="KW-0472">Membrane</keyword>
<dbReference type="GeneTree" id="ENSGT01120000278063"/>
<evidence type="ECO:0000259" key="3">
    <source>
        <dbReference type="Pfam" id="PF09294"/>
    </source>
</evidence>
<evidence type="ECO:0000259" key="2">
    <source>
        <dbReference type="Pfam" id="PF01108"/>
    </source>
</evidence>
<dbReference type="Proteomes" id="UP001501920">
    <property type="component" value="Chromosome 6"/>
</dbReference>
<dbReference type="GO" id="GO:0004896">
    <property type="term" value="F:cytokine receptor activity"/>
    <property type="evidence" value="ECO:0007669"/>
    <property type="project" value="TreeGrafter"/>
</dbReference>
<reference evidence="4" key="3">
    <citation type="submission" date="2025-09" db="UniProtKB">
        <authorList>
            <consortium name="Ensembl"/>
        </authorList>
    </citation>
    <scope>IDENTIFICATION</scope>
</reference>
<feature type="transmembrane region" description="Helical" evidence="1">
    <location>
        <begin position="177"/>
        <end position="203"/>
    </location>
</feature>
<feature type="domain" description="Fibronectin type-III" evidence="2">
    <location>
        <begin position="6"/>
        <end position="34"/>
    </location>
</feature>
<dbReference type="InterPro" id="IPR036116">
    <property type="entry name" value="FN3_sf"/>
</dbReference>
<dbReference type="GO" id="GO:0005886">
    <property type="term" value="C:plasma membrane"/>
    <property type="evidence" value="ECO:0007669"/>
    <property type="project" value="TreeGrafter"/>
</dbReference>
<organism evidence="4 5">
    <name type="scientific">Pygocentrus nattereri</name>
    <name type="common">Red-bellied piranha</name>
    <dbReference type="NCBI Taxonomy" id="42514"/>
    <lineage>
        <taxon>Eukaryota</taxon>
        <taxon>Metazoa</taxon>
        <taxon>Chordata</taxon>
        <taxon>Craniata</taxon>
        <taxon>Vertebrata</taxon>
        <taxon>Euteleostomi</taxon>
        <taxon>Actinopterygii</taxon>
        <taxon>Neopterygii</taxon>
        <taxon>Teleostei</taxon>
        <taxon>Ostariophysi</taxon>
        <taxon>Characiformes</taxon>
        <taxon>Characoidei</taxon>
        <taxon>Pygocentrus</taxon>
    </lineage>
</organism>
<dbReference type="InterPro" id="IPR013783">
    <property type="entry name" value="Ig-like_fold"/>
</dbReference>
<accession>A0A3B4BT56</accession>
<reference evidence="4 5" key="1">
    <citation type="submission" date="2020-10" db="EMBL/GenBank/DDBJ databases">
        <title>Pygocentrus nattereri (red-bellied piranha) genome, fPygNat1, primary haplotype.</title>
        <authorList>
            <person name="Myers G."/>
            <person name="Meyer A."/>
            <person name="Karagic N."/>
            <person name="Pippel M."/>
            <person name="Winkler S."/>
            <person name="Tracey A."/>
            <person name="Wood J."/>
            <person name="Formenti G."/>
            <person name="Howe K."/>
            <person name="Fedrigo O."/>
            <person name="Jarvis E.D."/>
        </authorList>
    </citation>
    <scope>NUCLEOTIDE SEQUENCE [LARGE SCALE GENOMIC DNA]</scope>
</reference>
<evidence type="ECO:0000313" key="4">
    <source>
        <dbReference type="Ensembl" id="ENSPNAP00000002827.2"/>
    </source>
</evidence>
<dbReference type="OMA" id="GHTHFRI"/>
<dbReference type="PANTHER" id="PTHR20859">
    <property type="entry name" value="INTERFERON/INTERLEUKIN RECEPTOR"/>
    <property type="match status" value="1"/>
</dbReference>
<feature type="domain" description="Interferon/interleukin receptor" evidence="3">
    <location>
        <begin position="64"/>
        <end position="159"/>
    </location>
</feature>
<evidence type="ECO:0008006" key="6">
    <source>
        <dbReference type="Google" id="ProtNLM"/>
    </source>
</evidence>
<name>A0A3B4BT56_PYGNA</name>
<dbReference type="AlphaFoldDB" id="A0A3B4BT56"/>
<keyword evidence="1" id="KW-0812">Transmembrane</keyword>
<keyword evidence="5" id="KW-1185">Reference proteome</keyword>
<dbReference type="Pfam" id="PF09294">
    <property type="entry name" value="Interfer-bind"/>
    <property type="match status" value="1"/>
</dbReference>
<dbReference type="InterPro" id="IPR015373">
    <property type="entry name" value="Interferon/interleukin_rcp_dom"/>
</dbReference>
<keyword evidence="1" id="KW-1133">Transmembrane helix</keyword>
<dbReference type="Ensembl" id="ENSPNAT00000009770.2">
    <property type="protein sequence ID" value="ENSPNAP00000002827.2"/>
    <property type="gene ID" value="ENSPNAG00000030465.1"/>
</dbReference>
<dbReference type="InterPro" id="IPR050650">
    <property type="entry name" value="Type-II_Cytokine-TF_Rcpt"/>
</dbReference>
<dbReference type="PANTHER" id="PTHR20859:SF53">
    <property type="entry name" value="INTERLEUKIN-22 RECEPTOR SUBUNIT ALPHA-1"/>
    <property type="match status" value="1"/>
</dbReference>